<gene>
    <name evidence="2" type="ORF">E2C01_098915</name>
</gene>
<comment type="caution">
    <text evidence="2">The sequence shown here is derived from an EMBL/GenBank/DDBJ whole genome shotgun (WGS) entry which is preliminary data.</text>
</comment>
<dbReference type="Proteomes" id="UP000324222">
    <property type="component" value="Unassembled WGS sequence"/>
</dbReference>
<dbReference type="AlphaFoldDB" id="A0A5B7K8X8"/>
<protein>
    <submittedName>
        <fullName evidence="2">Uncharacterized protein</fullName>
    </submittedName>
</protein>
<feature type="compositionally biased region" description="Basic and acidic residues" evidence="1">
    <location>
        <begin position="74"/>
        <end position="83"/>
    </location>
</feature>
<keyword evidence="3" id="KW-1185">Reference proteome</keyword>
<evidence type="ECO:0000256" key="1">
    <source>
        <dbReference type="SAM" id="MobiDB-lite"/>
    </source>
</evidence>
<evidence type="ECO:0000313" key="2">
    <source>
        <dbReference type="EMBL" id="MPD03286.1"/>
    </source>
</evidence>
<sequence length="108" mass="11726">MTPLSPFTYNTTTTTTTTTTITTTNKTIQLTKTNTITTTHTTIKTIIPTNKIGKLKSTPLYTPPTPKRPYLRGCHGEDPRDGALPRGHPVVGVVAIPGTELSVLHRDD</sequence>
<evidence type="ECO:0000313" key="3">
    <source>
        <dbReference type="Proteomes" id="UP000324222"/>
    </source>
</evidence>
<accession>A0A5B7K8X8</accession>
<proteinExistence type="predicted"/>
<feature type="region of interest" description="Disordered" evidence="1">
    <location>
        <begin position="56"/>
        <end position="89"/>
    </location>
</feature>
<dbReference type="EMBL" id="VSRR010135517">
    <property type="protein sequence ID" value="MPD03286.1"/>
    <property type="molecule type" value="Genomic_DNA"/>
</dbReference>
<organism evidence="2 3">
    <name type="scientific">Portunus trituberculatus</name>
    <name type="common">Swimming crab</name>
    <name type="synonym">Neptunus trituberculatus</name>
    <dbReference type="NCBI Taxonomy" id="210409"/>
    <lineage>
        <taxon>Eukaryota</taxon>
        <taxon>Metazoa</taxon>
        <taxon>Ecdysozoa</taxon>
        <taxon>Arthropoda</taxon>
        <taxon>Crustacea</taxon>
        <taxon>Multicrustacea</taxon>
        <taxon>Malacostraca</taxon>
        <taxon>Eumalacostraca</taxon>
        <taxon>Eucarida</taxon>
        <taxon>Decapoda</taxon>
        <taxon>Pleocyemata</taxon>
        <taxon>Brachyura</taxon>
        <taxon>Eubrachyura</taxon>
        <taxon>Portunoidea</taxon>
        <taxon>Portunidae</taxon>
        <taxon>Portuninae</taxon>
        <taxon>Portunus</taxon>
    </lineage>
</organism>
<reference evidence="2 3" key="1">
    <citation type="submission" date="2019-05" db="EMBL/GenBank/DDBJ databases">
        <title>Another draft genome of Portunus trituberculatus and its Hox gene families provides insights of decapod evolution.</title>
        <authorList>
            <person name="Jeong J.-H."/>
            <person name="Song I."/>
            <person name="Kim S."/>
            <person name="Choi T."/>
            <person name="Kim D."/>
            <person name="Ryu S."/>
            <person name="Kim W."/>
        </authorList>
    </citation>
    <scope>NUCLEOTIDE SEQUENCE [LARGE SCALE GENOMIC DNA]</scope>
    <source>
        <tissue evidence="2">Muscle</tissue>
    </source>
</reference>
<name>A0A5B7K8X8_PORTR</name>